<dbReference type="EMBL" id="JBAMZM010000027">
    <property type="protein sequence ID" value="KAL0503221.1"/>
    <property type="molecule type" value="Genomic_DNA"/>
</dbReference>
<gene>
    <name evidence="1" type="ORF">Q4I29_004595</name>
</gene>
<comment type="caution">
    <text evidence="1">The sequence shown here is derived from an EMBL/GenBank/DDBJ whole genome shotgun (WGS) entry which is preliminary data.</text>
</comment>
<accession>A0ABR3E5C6</accession>
<proteinExistence type="predicted"/>
<dbReference type="Gene3D" id="3.90.1720.10">
    <property type="entry name" value="endopeptidase domain like (from Nostoc punctiforme)"/>
    <property type="match status" value="1"/>
</dbReference>
<keyword evidence="2" id="KW-1185">Reference proteome</keyword>
<sequence length="88" mass="9862">MPITEDLRREKTPSVHAQDDALMKYTADSQQVVQLSAAVLDVIVCGRSKTTPFDHAAIVMEVFPEAVRMAEKNKDYVQWPEGKLCIVT</sequence>
<name>A0ABR3E5C6_9TRYP</name>
<protein>
    <submittedName>
        <fullName evidence="1">Uncharacterized protein</fullName>
    </submittedName>
</protein>
<reference evidence="1 2" key="1">
    <citation type="submission" date="2024-02" db="EMBL/GenBank/DDBJ databases">
        <title>FIRST GENOME SEQUENCES OF Leishmania (Viannia) shawi, Leishmania (Viannia) lindenbergi AND Leishmania (Viannia) utingensis.</title>
        <authorList>
            <person name="Resadore F."/>
            <person name="Custodio M.G.F."/>
            <person name="Boite M.C."/>
            <person name="Cupolillo E."/>
            <person name="Ferreira G.E.M."/>
        </authorList>
    </citation>
    <scope>NUCLEOTIDE SEQUENCE [LARGE SCALE GENOMIC DNA]</scope>
    <source>
        <strain evidence="1 2">MCEB/BR/1984/M8408</strain>
    </source>
</reference>
<evidence type="ECO:0000313" key="1">
    <source>
        <dbReference type="EMBL" id="KAL0503221.1"/>
    </source>
</evidence>
<evidence type="ECO:0000313" key="2">
    <source>
        <dbReference type="Proteomes" id="UP001443563"/>
    </source>
</evidence>
<organism evidence="1 2">
    <name type="scientific">Leishmania shawi</name>
    <dbReference type="NCBI Taxonomy" id="5680"/>
    <lineage>
        <taxon>Eukaryota</taxon>
        <taxon>Discoba</taxon>
        <taxon>Euglenozoa</taxon>
        <taxon>Kinetoplastea</taxon>
        <taxon>Metakinetoplastina</taxon>
        <taxon>Trypanosomatida</taxon>
        <taxon>Trypanosomatidae</taxon>
        <taxon>Leishmaniinae</taxon>
        <taxon>Leishmania</taxon>
        <taxon>Leishmania guyanensis species complex</taxon>
    </lineage>
</organism>
<dbReference type="Proteomes" id="UP001443563">
    <property type="component" value="Unassembled WGS sequence"/>
</dbReference>